<evidence type="ECO:0000313" key="5">
    <source>
        <dbReference type="EMBL" id="KFM69997.1"/>
    </source>
</evidence>
<feature type="non-terminal residue" evidence="5">
    <location>
        <position position="292"/>
    </location>
</feature>
<dbReference type="AlphaFoldDB" id="A0A087TY08"/>
<keyword evidence="6" id="KW-1185">Reference proteome</keyword>
<evidence type="ECO:0000256" key="2">
    <source>
        <dbReference type="ARBA" id="ARBA00022448"/>
    </source>
</evidence>
<dbReference type="InterPro" id="IPR011990">
    <property type="entry name" value="TPR-like_helical_dom_sf"/>
</dbReference>
<dbReference type="Pfam" id="PF14938">
    <property type="entry name" value="SNAP"/>
    <property type="match status" value="1"/>
</dbReference>
<dbReference type="GO" id="GO:0031201">
    <property type="term" value="C:SNARE complex"/>
    <property type="evidence" value="ECO:0007669"/>
    <property type="project" value="TreeGrafter"/>
</dbReference>
<accession>A0A087TY08</accession>
<protein>
    <submittedName>
        <fullName evidence="5">Beta-soluble NSF attachment protein</fullName>
    </submittedName>
</protein>
<dbReference type="SUPFAM" id="SSF48452">
    <property type="entry name" value="TPR-like"/>
    <property type="match status" value="1"/>
</dbReference>
<dbReference type="CDD" id="cd15832">
    <property type="entry name" value="SNAP"/>
    <property type="match status" value="1"/>
</dbReference>
<dbReference type="OMA" id="KMAKEWH"/>
<dbReference type="GO" id="GO:0019905">
    <property type="term" value="F:syntaxin binding"/>
    <property type="evidence" value="ECO:0007669"/>
    <property type="project" value="TreeGrafter"/>
</dbReference>
<dbReference type="Proteomes" id="UP000054359">
    <property type="component" value="Unassembled WGS sequence"/>
</dbReference>
<dbReference type="Gene3D" id="1.25.40.10">
    <property type="entry name" value="Tetratricopeptide repeat domain"/>
    <property type="match status" value="1"/>
</dbReference>
<dbReference type="PANTHER" id="PTHR13768:SF8">
    <property type="entry name" value="ALPHA-SOLUBLE NSF ATTACHMENT PROTEIN"/>
    <property type="match status" value="1"/>
</dbReference>
<dbReference type="GO" id="GO:0005483">
    <property type="term" value="F:soluble NSF attachment protein activity"/>
    <property type="evidence" value="ECO:0007669"/>
    <property type="project" value="TreeGrafter"/>
</dbReference>
<sequence>MADQQRSKGEDLMMEAEKKLNVSGGVCCGRGRRTHVEEACDLYVKAANAFKMAKDWQKAGNAFAEAAALQLENERKNEAGMNYVEAAKCYKKVNPKDCEQCLIKASEVYSDVGRGKTAGKQHMTLAELHEEQGNLEKALEEYQLAADLFTGEEMASSTTKCLLNVATHSATLGDLQRAEEIFEKLGNESLSNKLLKYTACENFSKAGLCRLARNPQDGDDLIQKVMEWQEASPAFGESREFTWLIRMAEAAKSEDVDAFNEAIRSYESIKRLTDWENNLLKKVRKNLGPDLR</sequence>
<comment type="function">
    <text evidence="4">Required for vesicular transport between the endoplasmic reticulum and the Golgi apparatus.</text>
</comment>
<gene>
    <name evidence="5" type="ORF">X975_18195</name>
</gene>
<keyword evidence="4" id="KW-0472">Membrane</keyword>
<evidence type="ECO:0000256" key="4">
    <source>
        <dbReference type="RuleBase" id="RU367013"/>
    </source>
</evidence>
<dbReference type="PRINTS" id="PR00448">
    <property type="entry name" value="NSFATTACHMNT"/>
</dbReference>
<name>A0A087TY08_STEMI</name>
<dbReference type="OrthoDB" id="9984275at2759"/>
<dbReference type="GO" id="GO:0006886">
    <property type="term" value="P:intracellular protein transport"/>
    <property type="evidence" value="ECO:0007669"/>
    <property type="project" value="UniProtKB-UniRule"/>
</dbReference>
<evidence type="ECO:0000256" key="1">
    <source>
        <dbReference type="ARBA" id="ARBA00010050"/>
    </source>
</evidence>
<proteinExistence type="inferred from homology"/>
<dbReference type="GO" id="GO:0005774">
    <property type="term" value="C:vacuolar membrane"/>
    <property type="evidence" value="ECO:0007669"/>
    <property type="project" value="TreeGrafter"/>
</dbReference>
<keyword evidence="4" id="KW-0931">ER-Golgi transport</keyword>
<dbReference type="PANTHER" id="PTHR13768">
    <property type="entry name" value="SOLUBLE NSF ATTACHMENT PROTEIN SNAP"/>
    <property type="match status" value="1"/>
</dbReference>
<keyword evidence="3 4" id="KW-0653">Protein transport</keyword>
<dbReference type="STRING" id="407821.A0A087TY08"/>
<comment type="similarity">
    <text evidence="1 4">Belongs to the SNAP family.</text>
</comment>
<evidence type="ECO:0000256" key="3">
    <source>
        <dbReference type="ARBA" id="ARBA00022927"/>
    </source>
</evidence>
<dbReference type="EMBL" id="KK117266">
    <property type="protein sequence ID" value="KFM69997.1"/>
    <property type="molecule type" value="Genomic_DNA"/>
</dbReference>
<evidence type="ECO:0000313" key="6">
    <source>
        <dbReference type="Proteomes" id="UP000054359"/>
    </source>
</evidence>
<reference evidence="5 6" key="1">
    <citation type="submission" date="2013-11" db="EMBL/GenBank/DDBJ databases">
        <title>Genome sequencing of Stegodyphus mimosarum.</title>
        <authorList>
            <person name="Bechsgaard J."/>
        </authorList>
    </citation>
    <scope>NUCLEOTIDE SEQUENCE [LARGE SCALE GENOMIC DNA]</scope>
</reference>
<dbReference type="InterPro" id="IPR000744">
    <property type="entry name" value="NSF_attach"/>
</dbReference>
<organism evidence="5 6">
    <name type="scientific">Stegodyphus mimosarum</name>
    <name type="common">African social velvet spider</name>
    <dbReference type="NCBI Taxonomy" id="407821"/>
    <lineage>
        <taxon>Eukaryota</taxon>
        <taxon>Metazoa</taxon>
        <taxon>Ecdysozoa</taxon>
        <taxon>Arthropoda</taxon>
        <taxon>Chelicerata</taxon>
        <taxon>Arachnida</taxon>
        <taxon>Araneae</taxon>
        <taxon>Araneomorphae</taxon>
        <taxon>Entelegynae</taxon>
        <taxon>Eresoidea</taxon>
        <taxon>Eresidae</taxon>
        <taxon>Stegodyphus</taxon>
    </lineage>
</organism>
<keyword evidence="2 4" id="KW-0813">Transport</keyword>
<dbReference type="GO" id="GO:0035494">
    <property type="term" value="P:SNARE complex disassembly"/>
    <property type="evidence" value="ECO:0007669"/>
    <property type="project" value="TreeGrafter"/>
</dbReference>
<comment type="subcellular location">
    <subcellularLocation>
        <location evidence="4">Membrane</location>
        <topology evidence="4">Peripheral membrane protein</topology>
    </subcellularLocation>
</comment>